<evidence type="ECO:0000313" key="2">
    <source>
        <dbReference type="EMBL" id="MBV4356269.1"/>
    </source>
</evidence>
<dbReference type="Proteomes" id="UP000812270">
    <property type="component" value="Unassembled WGS sequence"/>
</dbReference>
<evidence type="ECO:0000313" key="3">
    <source>
        <dbReference type="Proteomes" id="UP000812270"/>
    </source>
</evidence>
<protein>
    <submittedName>
        <fullName evidence="2">SRPBCC domain-containing protein</fullName>
    </submittedName>
</protein>
<dbReference type="Pfam" id="PF08327">
    <property type="entry name" value="AHSA1"/>
    <property type="match status" value="1"/>
</dbReference>
<dbReference type="EMBL" id="JAHSPG010000002">
    <property type="protein sequence ID" value="MBV4356269.1"/>
    <property type="molecule type" value="Genomic_DNA"/>
</dbReference>
<name>A0A9E2W2Y1_9BACT</name>
<keyword evidence="3" id="KW-1185">Reference proteome</keyword>
<sequence length="77" mass="9174">MELLREIIKTTADTEIITIRVVNANSSIAYKAWADPNHLKNWWGPNGFTNTFHEHDLQHGGKWKFTMPWTRRRQLRK</sequence>
<organism evidence="2 3">
    <name type="scientific">Pinibacter aurantiacus</name>
    <dbReference type="NCBI Taxonomy" id="2851599"/>
    <lineage>
        <taxon>Bacteria</taxon>
        <taxon>Pseudomonadati</taxon>
        <taxon>Bacteroidota</taxon>
        <taxon>Chitinophagia</taxon>
        <taxon>Chitinophagales</taxon>
        <taxon>Chitinophagaceae</taxon>
        <taxon>Pinibacter</taxon>
    </lineage>
</organism>
<proteinExistence type="predicted"/>
<dbReference type="AlphaFoldDB" id="A0A9E2W2Y1"/>
<comment type="caution">
    <text evidence="2">The sequence shown here is derived from an EMBL/GenBank/DDBJ whole genome shotgun (WGS) entry which is preliminary data.</text>
</comment>
<evidence type="ECO:0000259" key="1">
    <source>
        <dbReference type="Pfam" id="PF08327"/>
    </source>
</evidence>
<reference evidence="2" key="1">
    <citation type="submission" date="2021-06" db="EMBL/GenBank/DDBJ databases">
        <authorList>
            <person name="Huq M.A."/>
        </authorList>
    </citation>
    <scope>NUCLEOTIDE SEQUENCE</scope>
    <source>
        <strain evidence="2">MAH-26</strain>
    </source>
</reference>
<accession>A0A9E2W2Y1</accession>
<feature type="domain" description="Activator of Hsp90 ATPase homologue 1/2-like C-terminal" evidence="1">
    <location>
        <begin position="28"/>
        <end position="67"/>
    </location>
</feature>
<gene>
    <name evidence="2" type="ORF">KTO63_03850</name>
</gene>
<dbReference type="InterPro" id="IPR013538">
    <property type="entry name" value="ASHA1/2-like_C"/>
</dbReference>
<dbReference type="RefSeq" id="WP_217789829.1">
    <property type="nucleotide sequence ID" value="NZ_JAHSPG010000002.1"/>
</dbReference>